<dbReference type="InterPro" id="IPR008271">
    <property type="entry name" value="Ser/Thr_kinase_AS"/>
</dbReference>
<keyword evidence="1" id="KW-1133">Transmembrane helix</keyword>
<dbReference type="InterPro" id="IPR000719">
    <property type="entry name" value="Prot_kinase_dom"/>
</dbReference>
<feature type="domain" description="Protein kinase" evidence="2">
    <location>
        <begin position="1"/>
        <end position="52"/>
    </location>
</feature>
<reference evidence="3 4" key="1">
    <citation type="submission" date="2008-07" db="EMBL/GenBank/DDBJ databases">
        <authorList>
            <person name="El-Sayed N."/>
            <person name="Caler E."/>
            <person name="Inman J."/>
            <person name="Amedeo P."/>
            <person name="Hass B."/>
            <person name="Wortman J."/>
        </authorList>
    </citation>
    <scope>NUCLEOTIDE SEQUENCE [LARGE SCALE GENOMIC DNA]</scope>
    <source>
        <strain evidence="4">ATCC 50983 / TXsc</strain>
    </source>
</reference>
<keyword evidence="4" id="KW-1185">Reference proteome</keyword>
<evidence type="ECO:0000313" key="4">
    <source>
        <dbReference type="Proteomes" id="UP000007800"/>
    </source>
</evidence>
<evidence type="ECO:0000256" key="1">
    <source>
        <dbReference type="SAM" id="Phobius"/>
    </source>
</evidence>
<evidence type="ECO:0000259" key="2">
    <source>
        <dbReference type="PROSITE" id="PS50011"/>
    </source>
</evidence>
<dbReference type="EMBL" id="GG685284">
    <property type="protein sequence ID" value="EER00136.1"/>
    <property type="molecule type" value="Genomic_DNA"/>
</dbReference>
<feature type="non-terminal residue" evidence="3">
    <location>
        <position position="1"/>
    </location>
</feature>
<dbReference type="GO" id="GO:0004672">
    <property type="term" value="F:protein kinase activity"/>
    <property type="evidence" value="ECO:0007669"/>
    <property type="project" value="InterPro"/>
</dbReference>
<evidence type="ECO:0000313" key="3">
    <source>
        <dbReference type="EMBL" id="EER00136.1"/>
    </source>
</evidence>
<accession>C5LSZ9</accession>
<dbReference type="InParanoid" id="C5LSZ9"/>
<gene>
    <name evidence="3" type="ORF">Pmar_PMAR014803</name>
</gene>
<keyword evidence="1" id="KW-0812">Transmembrane</keyword>
<name>C5LSZ9_PERM5</name>
<dbReference type="AlphaFoldDB" id="C5LSZ9"/>
<dbReference type="PROSITE" id="PS00108">
    <property type="entry name" value="PROTEIN_KINASE_ST"/>
    <property type="match status" value="1"/>
</dbReference>
<protein>
    <recommendedName>
        <fullName evidence="2">Protein kinase domain-containing protein</fullName>
    </recommendedName>
</protein>
<dbReference type="GO" id="GO:0005524">
    <property type="term" value="F:ATP binding"/>
    <property type="evidence" value="ECO:0007669"/>
    <property type="project" value="InterPro"/>
</dbReference>
<keyword evidence="1" id="KW-0472">Membrane</keyword>
<dbReference type="SUPFAM" id="SSF56112">
    <property type="entry name" value="Protein kinase-like (PK-like)"/>
    <property type="match status" value="1"/>
</dbReference>
<feature type="transmembrane region" description="Helical" evidence="1">
    <location>
        <begin position="16"/>
        <end position="35"/>
    </location>
</feature>
<sequence length="52" mass="5349">LYSVVGGALTSNSVRLSVAISLLGTLALLHSNGVVHRDMKSANVMLTGSLQP</sequence>
<dbReference type="GeneID" id="9049835"/>
<dbReference type="InterPro" id="IPR011009">
    <property type="entry name" value="Kinase-like_dom_sf"/>
</dbReference>
<feature type="non-terminal residue" evidence="3">
    <location>
        <position position="52"/>
    </location>
</feature>
<dbReference type="OrthoDB" id="2914378at2759"/>
<dbReference type="Proteomes" id="UP000007800">
    <property type="component" value="Unassembled WGS sequence"/>
</dbReference>
<proteinExistence type="predicted"/>
<dbReference type="RefSeq" id="XP_002767418.1">
    <property type="nucleotide sequence ID" value="XM_002767372.1"/>
</dbReference>
<organism evidence="4">
    <name type="scientific">Perkinsus marinus (strain ATCC 50983 / TXsc)</name>
    <dbReference type="NCBI Taxonomy" id="423536"/>
    <lineage>
        <taxon>Eukaryota</taxon>
        <taxon>Sar</taxon>
        <taxon>Alveolata</taxon>
        <taxon>Perkinsozoa</taxon>
        <taxon>Perkinsea</taxon>
        <taxon>Perkinsida</taxon>
        <taxon>Perkinsidae</taxon>
        <taxon>Perkinsus</taxon>
    </lineage>
</organism>
<dbReference type="PROSITE" id="PS50011">
    <property type="entry name" value="PROTEIN_KINASE_DOM"/>
    <property type="match status" value="1"/>
</dbReference>
<dbReference type="Gene3D" id="1.10.510.10">
    <property type="entry name" value="Transferase(Phosphotransferase) domain 1"/>
    <property type="match status" value="1"/>
</dbReference>